<dbReference type="RefSeq" id="WP_185674907.1">
    <property type="nucleotide sequence ID" value="NZ_JACHVB010000020.1"/>
</dbReference>
<evidence type="ECO:0000259" key="3">
    <source>
        <dbReference type="Pfam" id="PF00849"/>
    </source>
</evidence>
<dbReference type="InterPro" id="IPR050188">
    <property type="entry name" value="RluA_PseudoU_synthase"/>
</dbReference>
<keyword evidence="5" id="KW-1185">Reference proteome</keyword>
<accession>A0A842HCD9</accession>
<evidence type="ECO:0000313" key="5">
    <source>
        <dbReference type="Proteomes" id="UP000546464"/>
    </source>
</evidence>
<dbReference type="InterPro" id="IPR006145">
    <property type="entry name" value="PsdUridine_synth_RsuA/RluA"/>
</dbReference>
<comment type="caution">
    <text evidence="4">The sequence shown here is derived from an EMBL/GenBank/DDBJ whole genome shotgun (WGS) entry which is preliminary data.</text>
</comment>
<reference evidence="4 5" key="1">
    <citation type="submission" date="2020-07" db="EMBL/GenBank/DDBJ databases">
        <authorList>
            <person name="Feng X."/>
        </authorList>
    </citation>
    <scope>NUCLEOTIDE SEQUENCE [LARGE SCALE GENOMIC DNA]</scope>
    <source>
        <strain evidence="4 5">JCM31066</strain>
    </source>
</reference>
<organism evidence="4 5">
    <name type="scientific">Ruficoccus amylovorans</name>
    <dbReference type="NCBI Taxonomy" id="1804625"/>
    <lineage>
        <taxon>Bacteria</taxon>
        <taxon>Pseudomonadati</taxon>
        <taxon>Verrucomicrobiota</taxon>
        <taxon>Opitutia</taxon>
        <taxon>Puniceicoccales</taxon>
        <taxon>Cerasicoccaceae</taxon>
        <taxon>Ruficoccus</taxon>
    </lineage>
</organism>
<evidence type="ECO:0000256" key="2">
    <source>
        <dbReference type="SAM" id="MobiDB-lite"/>
    </source>
</evidence>
<sequence length="281" mass="32092">MSFEQWEQRYPLGDKVRVLTVHPAGLIALEKPVGILSHPNSRQDKERSLLKANYSHDHERYYNLNDQGDELFLCHRLDSATSGVILLAQSLEMAKTVRELFSSHRMEKHYLAVVRGRPRPQDVWIDHISPADMPYGGSRSGRPVQMRCRQQLVKLDANRLGLSLIQLIPATGRTHQLRIQCANHGLPILGDRTYGDFRVNRSLARLLGFERLFLHASELAFDFMHAGKLEKFRAESPMPNSFRLVIDQNPALNRVNYNLPPSRHGVPQSRRRNQGPASPRG</sequence>
<feature type="domain" description="Pseudouridine synthase RsuA/RluA-like" evidence="3">
    <location>
        <begin position="26"/>
        <end position="182"/>
    </location>
</feature>
<dbReference type="PROSITE" id="PS01129">
    <property type="entry name" value="PSI_RLU"/>
    <property type="match status" value="1"/>
</dbReference>
<proteinExistence type="inferred from homology"/>
<dbReference type="PANTHER" id="PTHR21600:SF87">
    <property type="entry name" value="RNA PSEUDOURIDYLATE SYNTHASE DOMAIN-CONTAINING PROTEIN 1"/>
    <property type="match status" value="1"/>
</dbReference>
<dbReference type="Pfam" id="PF00849">
    <property type="entry name" value="PseudoU_synth_2"/>
    <property type="match status" value="1"/>
</dbReference>
<protein>
    <submittedName>
        <fullName evidence="4">RNA pseudouridine synthase</fullName>
    </submittedName>
</protein>
<dbReference type="InterPro" id="IPR020103">
    <property type="entry name" value="PsdUridine_synth_cat_dom_sf"/>
</dbReference>
<dbReference type="AlphaFoldDB" id="A0A842HCD9"/>
<dbReference type="CDD" id="cd02869">
    <property type="entry name" value="PseudoU_synth_RluA_like"/>
    <property type="match status" value="1"/>
</dbReference>
<evidence type="ECO:0000256" key="1">
    <source>
        <dbReference type="ARBA" id="ARBA00010876"/>
    </source>
</evidence>
<dbReference type="PANTHER" id="PTHR21600">
    <property type="entry name" value="MITOCHONDRIAL RNA PSEUDOURIDINE SYNTHASE"/>
    <property type="match status" value="1"/>
</dbReference>
<dbReference type="InterPro" id="IPR006224">
    <property type="entry name" value="PsdUridine_synth_RluA-like_CS"/>
</dbReference>
<dbReference type="Proteomes" id="UP000546464">
    <property type="component" value="Unassembled WGS sequence"/>
</dbReference>
<dbReference type="GO" id="GO:0009982">
    <property type="term" value="F:pseudouridine synthase activity"/>
    <property type="evidence" value="ECO:0007669"/>
    <property type="project" value="InterPro"/>
</dbReference>
<feature type="region of interest" description="Disordered" evidence="2">
    <location>
        <begin position="258"/>
        <end position="281"/>
    </location>
</feature>
<gene>
    <name evidence="4" type="ORF">H5P28_06560</name>
</gene>
<name>A0A842HCD9_9BACT</name>
<dbReference type="GO" id="GO:0000455">
    <property type="term" value="P:enzyme-directed rRNA pseudouridine synthesis"/>
    <property type="evidence" value="ECO:0007669"/>
    <property type="project" value="TreeGrafter"/>
</dbReference>
<dbReference type="EMBL" id="JACHVB010000020">
    <property type="protein sequence ID" value="MBC2593920.1"/>
    <property type="molecule type" value="Genomic_DNA"/>
</dbReference>
<comment type="similarity">
    <text evidence="1">Belongs to the pseudouridine synthase RluA family.</text>
</comment>
<dbReference type="GO" id="GO:0003723">
    <property type="term" value="F:RNA binding"/>
    <property type="evidence" value="ECO:0007669"/>
    <property type="project" value="InterPro"/>
</dbReference>
<dbReference type="GO" id="GO:0140098">
    <property type="term" value="F:catalytic activity, acting on RNA"/>
    <property type="evidence" value="ECO:0007669"/>
    <property type="project" value="UniProtKB-ARBA"/>
</dbReference>
<evidence type="ECO:0000313" key="4">
    <source>
        <dbReference type="EMBL" id="MBC2593920.1"/>
    </source>
</evidence>
<dbReference type="SUPFAM" id="SSF55120">
    <property type="entry name" value="Pseudouridine synthase"/>
    <property type="match status" value="1"/>
</dbReference>
<dbReference type="Gene3D" id="3.30.2350.10">
    <property type="entry name" value="Pseudouridine synthase"/>
    <property type="match status" value="1"/>
</dbReference>